<dbReference type="CDD" id="cd03801">
    <property type="entry name" value="GT4_PimA-like"/>
    <property type="match status" value="1"/>
</dbReference>
<dbReference type="EMBL" id="JAAVJL010000003">
    <property type="protein sequence ID" value="NMF60530.1"/>
    <property type="molecule type" value="Genomic_DNA"/>
</dbReference>
<sequence>MKPKILHLLSDRNVGGVTACTNSLMRSHLSEKYDFLLLTPNEALAQMSDLKPDLIIMHDPSAWKILPVLWRLRSHGQVLIHDHHYSKSFEAINVPNKQRFRLALKLAHVIANYVVAVSHAQGDWMLEHKLVKPEKLTVIQQCRTLDNFLSLPIKPLGEKLIFGVYGRFSNQKGVELVLAAMQALPDLDVELLIGGYGEHEQMLYQMAEGDHRIQFVGKLSNVPQFLESCDVVLIPSRWEPWGNVCVEAKAAAKPVIVTNVDGLPEQIKNCGLVAEPTATSLKEAIAKVVNIYQNSPQTLVAWGANGRADVNNSWERYLMEWDQLSEKITRKRKK</sequence>
<protein>
    <submittedName>
        <fullName evidence="3">Glycosyltransferase family 4 protein</fullName>
    </submittedName>
</protein>
<proteinExistence type="predicted"/>
<gene>
    <name evidence="3" type="ORF">HC246_21500</name>
</gene>
<dbReference type="PANTHER" id="PTHR45947:SF3">
    <property type="entry name" value="SULFOQUINOVOSYL TRANSFERASE SQD2"/>
    <property type="match status" value="1"/>
</dbReference>
<dbReference type="RefSeq" id="WP_169365472.1">
    <property type="nucleotide sequence ID" value="NZ_JAAVJL010000003.1"/>
</dbReference>
<keyword evidence="4" id="KW-1185">Reference proteome</keyword>
<name>A0ABX1LWG4_9CYAN</name>
<feature type="domain" description="Glycosyl transferase family 1" evidence="1">
    <location>
        <begin position="157"/>
        <end position="306"/>
    </location>
</feature>
<dbReference type="Pfam" id="PF13439">
    <property type="entry name" value="Glyco_transf_4"/>
    <property type="match status" value="1"/>
</dbReference>
<dbReference type="Pfam" id="PF00534">
    <property type="entry name" value="Glycos_transf_1"/>
    <property type="match status" value="1"/>
</dbReference>
<evidence type="ECO:0000313" key="3">
    <source>
        <dbReference type="EMBL" id="NMF60530.1"/>
    </source>
</evidence>
<evidence type="ECO:0000313" key="4">
    <source>
        <dbReference type="Proteomes" id="UP000738376"/>
    </source>
</evidence>
<accession>A0ABX1LWG4</accession>
<organism evidence="3 4">
    <name type="scientific">Pseudanabaena yagii GIHE-NHR1</name>
    <dbReference type="NCBI Taxonomy" id="2722753"/>
    <lineage>
        <taxon>Bacteria</taxon>
        <taxon>Bacillati</taxon>
        <taxon>Cyanobacteriota</taxon>
        <taxon>Cyanophyceae</taxon>
        <taxon>Pseudanabaenales</taxon>
        <taxon>Pseudanabaenaceae</taxon>
        <taxon>Pseudanabaena</taxon>
        <taxon>Pseudanabaena yagii</taxon>
    </lineage>
</organism>
<dbReference type="InterPro" id="IPR028098">
    <property type="entry name" value="Glyco_trans_4-like_N"/>
</dbReference>
<dbReference type="Gene3D" id="3.40.50.2000">
    <property type="entry name" value="Glycogen Phosphorylase B"/>
    <property type="match status" value="2"/>
</dbReference>
<dbReference type="InterPro" id="IPR050194">
    <property type="entry name" value="Glycosyltransferase_grp1"/>
</dbReference>
<dbReference type="PANTHER" id="PTHR45947">
    <property type="entry name" value="SULFOQUINOVOSYL TRANSFERASE SQD2"/>
    <property type="match status" value="1"/>
</dbReference>
<evidence type="ECO:0000259" key="1">
    <source>
        <dbReference type="Pfam" id="PF00534"/>
    </source>
</evidence>
<dbReference type="InterPro" id="IPR001296">
    <property type="entry name" value="Glyco_trans_1"/>
</dbReference>
<dbReference type="SUPFAM" id="SSF53756">
    <property type="entry name" value="UDP-Glycosyltransferase/glycogen phosphorylase"/>
    <property type="match status" value="1"/>
</dbReference>
<dbReference type="Proteomes" id="UP000738376">
    <property type="component" value="Unassembled WGS sequence"/>
</dbReference>
<comment type="caution">
    <text evidence="3">The sequence shown here is derived from an EMBL/GenBank/DDBJ whole genome shotgun (WGS) entry which is preliminary data.</text>
</comment>
<reference evidence="3 4" key="1">
    <citation type="submission" date="2020-03" db="EMBL/GenBank/DDBJ databases">
        <title>Draft Genome Sequence of 2-Methylisoborneol Producing Pseudanabaena yagii Strain GIHE-NHR1 Isolated from North Han River in South Korea.</title>
        <authorList>
            <person name="Jeong J."/>
        </authorList>
    </citation>
    <scope>NUCLEOTIDE SEQUENCE [LARGE SCALE GENOMIC DNA]</scope>
    <source>
        <strain evidence="3 4">GIHE-NHR1</strain>
    </source>
</reference>
<evidence type="ECO:0000259" key="2">
    <source>
        <dbReference type="Pfam" id="PF13439"/>
    </source>
</evidence>
<feature type="domain" description="Glycosyltransferase subfamily 4-like N-terminal" evidence="2">
    <location>
        <begin position="32"/>
        <end position="140"/>
    </location>
</feature>